<dbReference type="KEGG" id="alm:AO498_06925"/>
<protein>
    <submittedName>
        <fullName evidence="7">Nodulation protein NfeD</fullName>
    </submittedName>
</protein>
<evidence type="ECO:0000313" key="7">
    <source>
        <dbReference type="EMBL" id="AMQ56141.1"/>
    </source>
</evidence>
<dbReference type="PANTHER" id="PTHR33507">
    <property type="entry name" value="INNER MEMBRANE PROTEIN YBBJ"/>
    <property type="match status" value="1"/>
</dbReference>
<evidence type="ECO:0000256" key="5">
    <source>
        <dbReference type="SAM" id="Phobius"/>
    </source>
</evidence>
<reference evidence="8" key="1">
    <citation type="submission" date="2015-09" db="EMBL/GenBank/DDBJ databases">
        <title>Complete sequence of Algoriphagus sp. M8-2.</title>
        <authorList>
            <person name="Shintani M."/>
        </authorList>
    </citation>
    <scope>NUCLEOTIDE SEQUENCE [LARGE SCALE GENOMIC DNA]</scope>
    <source>
        <strain evidence="8">M8-2</strain>
    </source>
</reference>
<reference evidence="7 8" key="2">
    <citation type="journal article" date="2016" name="Genome Announc.">
        <title>Complete Genome Sequence of Algoriphagus sp. Strain M8-2, Isolated from a Brackish Lake.</title>
        <authorList>
            <person name="Muraguchi Y."/>
            <person name="Kushimoto K."/>
            <person name="Ohtsubo Y."/>
            <person name="Suzuki T."/>
            <person name="Dohra H."/>
            <person name="Kimbara K."/>
            <person name="Shintani M."/>
        </authorList>
    </citation>
    <scope>NUCLEOTIDE SEQUENCE [LARGE SCALE GENOMIC DNA]</scope>
    <source>
        <strain evidence="7 8">M8-2</strain>
    </source>
</reference>
<name>A0A142ELY6_9BACT</name>
<keyword evidence="2 5" id="KW-0812">Transmembrane</keyword>
<feature type="transmembrane region" description="Helical" evidence="5">
    <location>
        <begin position="53"/>
        <end position="74"/>
    </location>
</feature>
<feature type="transmembrane region" description="Helical" evidence="5">
    <location>
        <begin position="6"/>
        <end position="24"/>
    </location>
</feature>
<dbReference type="AlphaFoldDB" id="A0A142ELY6"/>
<dbReference type="InterPro" id="IPR002810">
    <property type="entry name" value="NfeD-like_C"/>
</dbReference>
<dbReference type="Pfam" id="PF01957">
    <property type="entry name" value="NfeD"/>
    <property type="match status" value="1"/>
</dbReference>
<proteinExistence type="predicted"/>
<organism evidence="7 8">
    <name type="scientific">Algoriphagus sanaruensis</name>
    <dbReference type="NCBI Taxonomy" id="1727163"/>
    <lineage>
        <taxon>Bacteria</taxon>
        <taxon>Pseudomonadati</taxon>
        <taxon>Bacteroidota</taxon>
        <taxon>Cytophagia</taxon>
        <taxon>Cytophagales</taxon>
        <taxon>Cyclobacteriaceae</taxon>
        <taxon>Algoriphagus</taxon>
    </lineage>
</organism>
<evidence type="ECO:0000256" key="1">
    <source>
        <dbReference type="ARBA" id="ARBA00004141"/>
    </source>
</evidence>
<dbReference type="PATRIC" id="fig|1727163.4.peg.1435"/>
<dbReference type="EMBL" id="CP012836">
    <property type="protein sequence ID" value="AMQ56141.1"/>
    <property type="molecule type" value="Genomic_DNA"/>
</dbReference>
<dbReference type="GO" id="GO:0005886">
    <property type="term" value="C:plasma membrane"/>
    <property type="evidence" value="ECO:0007669"/>
    <property type="project" value="TreeGrafter"/>
</dbReference>
<feature type="transmembrane region" description="Helical" evidence="5">
    <location>
        <begin position="29"/>
        <end position="47"/>
    </location>
</feature>
<evidence type="ECO:0000256" key="3">
    <source>
        <dbReference type="ARBA" id="ARBA00022989"/>
    </source>
</evidence>
<feature type="domain" description="NfeD-like C-terminal" evidence="6">
    <location>
        <begin position="101"/>
        <end position="152"/>
    </location>
</feature>
<keyword evidence="8" id="KW-1185">Reference proteome</keyword>
<evidence type="ECO:0000313" key="8">
    <source>
        <dbReference type="Proteomes" id="UP000073816"/>
    </source>
</evidence>
<gene>
    <name evidence="7" type="ORF">AO498_06925</name>
</gene>
<evidence type="ECO:0000256" key="4">
    <source>
        <dbReference type="ARBA" id="ARBA00023136"/>
    </source>
</evidence>
<dbReference type="InterPro" id="IPR012340">
    <property type="entry name" value="NA-bd_OB-fold"/>
</dbReference>
<accession>A0A142ELY6</accession>
<keyword evidence="4 5" id="KW-0472">Membrane</keyword>
<dbReference type="Gene3D" id="2.40.50.140">
    <property type="entry name" value="Nucleic acid-binding proteins"/>
    <property type="match status" value="1"/>
</dbReference>
<dbReference type="InterPro" id="IPR052165">
    <property type="entry name" value="Membrane_assoc_protease"/>
</dbReference>
<keyword evidence="3 5" id="KW-1133">Transmembrane helix</keyword>
<dbReference type="Proteomes" id="UP000073816">
    <property type="component" value="Chromosome"/>
</dbReference>
<dbReference type="OrthoDB" id="1120520at2"/>
<evidence type="ECO:0000256" key="2">
    <source>
        <dbReference type="ARBA" id="ARBA00022692"/>
    </source>
</evidence>
<comment type="subcellular location">
    <subcellularLocation>
        <location evidence="1">Membrane</location>
        <topology evidence="1">Multi-pass membrane protein</topology>
    </subcellularLocation>
</comment>
<sequence>MEILILSSLLVIGLILVLVEVLFIPGTTVVGILGFLVSCAGVGYAFITFDETLAFWITGIAALFNVAAIAYGFSSGVWNKFSLKDALNGGAFDGRTEGLQIGMKGKAVSDIKPYGKASFLDQLFEVKSEEGFIEVGNDVEIIKIENNKILVK</sequence>
<evidence type="ECO:0000259" key="6">
    <source>
        <dbReference type="Pfam" id="PF01957"/>
    </source>
</evidence>
<dbReference type="STRING" id="1727163.AO498_06925"/>
<dbReference type="RefSeq" id="WP_067550309.1">
    <property type="nucleotide sequence ID" value="NZ_CP012836.1"/>
</dbReference>
<dbReference type="PANTHER" id="PTHR33507:SF3">
    <property type="entry name" value="INNER MEMBRANE PROTEIN YBBJ"/>
    <property type="match status" value="1"/>
</dbReference>